<feature type="region of interest" description="Disordered" evidence="1">
    <location>
        <begin position="63"/>
        <end position="88"/>
    </location>
</feature>
<dbReference type="EMBL" id="SRRH01000168">
    <property type="protein sequence ID" value="KAG6296560.1"/>
    <property type="molecule type" value="Genomic_DNA"/>
</dbReference>
<evidence type="ECO:0000313" key="3">
    <source>
        <dbReference type="Proteomes" id="UP000707071"/>
    </source>
</evidence>
<sequence>MTPSCHHESSSFPTTPVLLTTTVSSTTTVVFTVTETAYQTATTTPPASASQPNTVRFARARQPFINSDDHESHEHSSPPVNPATSVIKQKPKGIDLTTNTKYFKHHSRVQAQNPLEPDLQNPHHRSCLPTPRALLASLLAHHWR</sequence>
<comment type="caution">
    <text evidence="2">The sequence shown here is derived from an EMBL/GenBank/DDBJ whole genome shotgun (WGS) entry which is preliminary data.</text>
</comment>
<proteinExistence type="predicted"/>
<dbReference type="Proteomes" id="UP000707071">
    <property type="component" value="Unassembled WGS sequence"/>
</dbReference>
<evidence type="ECO:0000313" key="2">
    <source>
        <dbReference type="EMBL" id="KAG6296560.1"/>
    </source>
</evidence>
<reference evidence="2 3" key="1">
    <citation type="journal article" date="2020" name="bioRxiv">
        <title>Whole genome comparisons of ergot fungi reveals the divergence and evolution of species within the genus Claviceps are the result of varying mechanisms driving genome evolution and host range expansion.</title>
        <authorList>
            <person name="Wyka S.A."/>
            <person name="Mondo S.J."/>
            <person name="Liu M."/>
            <person name="Dettman J."/>
            <person name="Nalam V."/>
            <person name="Broders K.D."/>
        </authorList>
    </citation>
    <scope>NUCLEOTIDE SEQUENCE [LARGE SCALE GENOMIC DNA]</scope>
    <source>
        <strain evidence="2 3">Clav52</strain>
    </source>
</reference>
<dbReference type="AlphaFoldDB" id="A0A9P7U1M1"/>
<name>A0A9P7U1M1_9HYPO</name>
<accession>A0A9P7U1M1</accession>
<organism evidence="2 3">
    <name type="scientific">Claviceps aff. purpurea</name>
    <dbReference type="NCBI Taxonomy" id="1967640"/>
    <lineage>
        <taxon>Eukaryota</taxon>
        <taxon>Fungi</taxon>
        <taxon>Dikarya</taxon>
        <taxon>Ascomycota</taxon>
        <taxon>Pezizomycotina</taxon>
        <taxon>Sordariomycetes</taxon>
        <taxon>Hypocreomycetidae</taxon>
        <taxon>Hypocreales</taxon>
        <taxon>Clavicipitaceae</taxon>
        <taxon>Claviceps</taxon>
    </lineage>
</organism>
<keyword evidence="3" id="KW-1185">Reference proteome</keyword>
<evidence type="ECO:0000256" key="1">
    <source>
        <dbReference type="SAM" id="MobiDB-lite"/>
    </source>
</evidence>
<gene>
    <name evidence="2" type="ORF">E4U09_001718</name>
</gene>
<feature type="compositionally biased region" description="Basic and acidic residues" evidence="1">
    <location>
        <begin position="67"/>
        <end position="76"/>
    </location>
</feature>
<protein>
    <submittedName>
        <fullName evidence="2">Uncharacterized protein</fullName>
    </submittedName>
</protein>